<keyword evidence="4" id="KW-1185">Reference proteome</keyword>
<feature type="compositionally biased region" description="Basic and acidic residues" evidence="1">
    <location>
        <begin position="323"/>
        <end position="332"/>
    </location>
</feature>
<gene>
    <name evidence="3" type="ORF">KIPB_003283</name>
</gene>
<dbReference type="EMBL" id="BDIP01000616">
    <property type="protein sequence ID" value="GIQ82191.1"/>
    <property type="molecule type" value="Genomic_DNA"/>
</dbReference>
<dbReference type="InterPro" id="IPR029787">
    <property type="entry name" value="Nucleotide_cyclase"/>
</dbReference>
<dbReference type="SUPFAM" id="SSF55073">
    <property type="entry name" value="Nucleotide cyclase"/>
    <property type="match status" value="1"/>
</dbReference>
<sequence length="793" mass="84261">MCRMIAAVSLGVSALRESGIPLPTVEGIRAGVACGWVMCGVLGTYELMYDVFGDTVNTAARLMCEAGVFETLVTEEVAQRLQAPLSDALKAPELRHVEFAVSPPMSLLLKGKGACPVRRVYVAESDMPRFVSDTEGTLQTYVQAVLELGSSWTSRILSASAYLDTVSVRELFQSKGAQGKFVSPVPPSPEVPRMLDRPTHQGDDHALHAIFNTPWTVIRASFTAVPGYTTGSGAQYLEVPEVPVPERVLMRRLMFGLSAEASGLYRNPLGTLGTDAPQAISRSCSRPYLDLGLDSDSYSDTGTDSYMGVYSPSHTHVPIGRLGSERERERDVSVSTTSPECSRTLGMYIGGTASLSHSPSMHHKSSTHPSGSASLSSGDGSSTGGGSTRPLRSWQVPASSLGSHSHYNESESDTGSGEWVRQEIIVEAALTDTSDDAYPSWYGPSTDDAEDGAQGAETGSTGHASSRSVLPNAMIPDAPLTLSVSTDTLPVTTAEGGCVMWGLAAPPTQVPDDSSQLNECYMEPGAEGGAAGGEDTTSGQGSMPWRGRERAWSDEGKGKDRLSSGGTSSTSGKVMDPFTDTEAEAEERRGEGEGEGEGDGTPKDRVVLVLDALILHDIEVMDAAFSRGTPCHILTTQHRAHILQDPGERWDTAFRGLPSTDSGAGSACVDAADAPTTKAPRSKDVPLSHRLHHWGTMTKMIRAIRRIIKGSTGEAYKNCAFLTFHDALKDMKNHTAVTAITSVQCVLPMYIALKLFCPKTGFAAVLYPHSPISACILVAYAPPDTSGRPYGAC</sequence>
<feature type="region of interest" description="Disordered" evidence="1">
    <location>
        <begin position="435"/>
        <end position="469"/>
    </location>
</feature>
<evidence type="ECO:0000256" key="1">
    <source>
        <dbReference type="SAM" id="MobiDB-lite"/>
    </source>
</evidence>
<feature type="compositionally biased region" description="Low complexity" evidence="1">
    <location>
        <begin position="367"/>
        <end position="380"/>
    </location>
</feature>
<feature type="compositionally biased region" description="Low complexity" evidence="1">
    <location>
        <begin position="563"/>
        <end position="572"/>
    </location>
</feature>
<comment type="caution">
    <text evidence="3">The sequence shown here is derived from an EMBL/GenBank/DDBJ whole genome shotgun (WGS) entry which is preliminary data.</text>
</comment>
<dbReference type="Pfam" id="PF00211">
    <property type="entry name" value="Guanylate_cyc"/>
    <property type="match status" value="1"/>
</dbReference>
<dbReference type="OrthoDB" id="1890790at2759"/>
<organism evidence="3 4">
    <name type="scientific">Kipferlia bialata</name>
    <dbReference type="NCBI Taxonomy" id="797122"/>
    <lineage>
        <taxon>Eukaryota</taxon>
        <taxon>Metamonada</taxon>
        <taxon>Carpediemonas-like organisms</taxon>
        <taxon>Kipferlia</taxon>
    </lineage>
</organism>
<accession>A0A9K3CT64</accession>
<dbReference type="Gene3D" id="3.30.70.1230">
    <property type="entry name" value="Nucleotide cyclase"/>
    <property type="match status" value="1"/>
</dbReference>
<feature type="region of interest" description="Disordered" evidence="1">
    <location>
        <begin position="309"/>
        <end position="419"/>
    </location>
</feature>
<evidence type="ECO:0000313" key="4">
    <source>
        <dbReference type="Proteomes" id="UP000265618"/>
    </source>
</evidence>
<feature type="region of interest" description="Disordered" evidence="1">
    <location>
        <begin position="519"/>
        <end position="603"/>
    </location>
</feature>
<dbReference type="Proteomes" id="UP000265618">
    <property type="component" value="Unassembled WGS sequence"/>
</dbReference>
<feature type="compositionally biased region" description="Polar residues" evidence="1">
    <location>
        <begin position="396"/>
        <end position="405"/>
    </location>
</feature>
<dbReference type="PROSITE" id="PS50125">
    <property type="entry name" value="GUANYLATE_CYCLASE_2"/>
    <property type="match status" value="1"/>
</dbReference>
<evidence type="ECO:0000259" key="2">
    <source>
        <dbReference type="PROSITE" id="PS50125"/>
    </source>
</evidence>
<feature type="compositionally biased region" description="Polar residues" evidence="1">
    <location>
        <begin position="457"/>
        <end position="469"/>
    </location>
</feature>
<dbReference type="InterPro" id="IPR001054">
    <property type="entry name" value="A/G_cyclase"/>
</dbReference>
<dbReference type="CDD" id="cd07302">
    <property type="entry name" value="CHD"/>
    <property type="match status" value="1"/>
</dbReference>
<feature type="domain" description="Guanylate cyclase" evidence="2">
    <location>
        <begin position="28"/>
        <end position="63"/>
    </location>
</feature>
<name>A0A9K3CT64_9EUKA</name>
<proteinExistence type="predicted"/>
<reference evidence="3 4" key="1">
    <citation type="journal article" date="2018" name="PLoS ONE">
        <title>The draft genome of Kipferlia bialata reveals reductive genome evolution in fornicate parasites.</title>
        <authorList>
            <person name="Tanifuji G."/>
            <person name="Takabayashi S."/>
            <person name="Kume K."/>
            <person name="Takagi M."/>
            <person name="Nakayama T."/>
            <person name="Kamikawa R."/>
            <person name="Inagaki Y."/>
            <person name="Hashimoto T."/>
        </authorList>
    </citation>
    <scope>NUCLEOTIDE SEQUENCE [LARGE SCALE GENOMIC DNA]</scope>
    <source>
        <strain evidence="3">NY0173</strain>
    </source>
</reference>
<feature type="compositionally biased region" description="Basic and acidic residues" evidence="1">
    <location>
        <begin position="546"/>
        <end position="562"/>
    </location>
</feature>
<dbReference type="GO" id="GO:0009190">
    <property type="term" value="P:cyclic nucleotide biosynthetic process"/>
    <property type="evidence" value="ECO:0007669"/>
    <property type="project" value="InterPro"/>
</dbReference>
<dbReference type="AlphaFoldDB" id="A0A9K3CT64"/>
<evidence type="ECO:0000313" key="3">
    <source>
        <dbReference type="EMBL" id="GIQ82191.1"/>
    </source>
</evidence>
<feature type="region of interest" description="Disordered" evidence="1">
    <location>
        <begin position="661"/>
        <end position="685"/>
    </location>
</feature>
<protein>
    <recommendedName>
        <fullName evidence="2">Guanylate cyclase domain-containing protein</fullName>
    </recommendedName>
</protein>
<dbReference type="GO" id="GO:0035556">
    <property type="term" value="P:intracellular signal transduction"/>
    <property type="evidence" value="ECO:0007669"/>
    <property type="project" value="InterPro"/>
</dbReference>